<sequence length="262" mass="30541">MKDDDEGSTSMSSISLSRETLAVEEDFIETYKSLPLLWDTDHKHNTNKYKRNEALDVLLKILKRWNPSATRRTVRQKINILRSTYRKIRKKYLASRIIGPNGEEMYEYEPTNWKYHALKFIDEKNDGNECNDLTEISENNMDDNTIEDEDSNESESENGESLSHTSDALATITEEEPPRKRFKANKRTNKFVKVEVDEDYYDTNDNLLDRELEAIGANVTCKLKRMNSLQRYHAELLINKVLLTGLKNNLTDDTDITDVYRA</sequence>
<comment type="caution">
    <text evidence="1">The sequence shown here is derived from an EMBL/GenBank/DDBJ whole genome shotgun (WGS) entry which is preliminary data.</text>
</comment>
<dbReference type="Proteomes" id="UP001231649">
    <property type="component" value="Chromosome 23"/>
</dbReference>
<reference evidence="1" key="1">
    <citation type="submission" date="2023-03" db="EMBL/GenBank/DDBJ databases">
        <title>Chromosome-level genomes of two armyworms, Mythimna separata and Mythimna loreyi, provide insights into the biosynthesis and reception of sex pheromones.</title>
        <authorList>
            <person name="Zhao H."/>
        </authorList>
    </citation>
    <scope>NUCLEOTIDE SEQUENCE</scope>
    <source>
        <strain evidence="1">BeijingLab</strain>
    </source>
</reference>
<gene>
    <name evidence="1" type="ORF">PYW08_009266</name>
</gene>
<evidence type="ECO:0000313" key="1">
    <source>
        <dbReference type="EMBL" id="KAJ8710751.1"/>
    </source>
</evidence>
<protein>
    <submittedName>
        <fullName evidence="1">Uncharacterized protein</fullName>
    </submittedName>
</protein>
<organism evidence="1 2">
    <name type="scientific">Mythimna loreyi</name>
    <dbReference type="NCBI Taxonomy" id="667449"/>
    <lineage>
        <taxon>Eukaryota</taxon>
        <taxon>Metazoa</taxon>
        <taxon>Ecdysozoa</taxon>
        <taxon>Arthropoda</taxon>
        <taxon>Hexapoda</taxon>
        <taxon>Insecta</taxon>
        <taxon>Pterygota</taxon>
        <taxon>Neoptera</taxon>
        <taxon>Endopterygota</taxon>
        <taxon>Lepidoptera</taxon>
        <taxon>Glossata</taxon>
        <taxon>Ditrysia</taxon>
        <taxon>Noctuoidea</taxon>
        <taxon>Noctuidae</taxon>
        <taxon>Noctuinae</taxon>
        <taxon>Hadenini</taxon>
        <taxon>Mythimna</taxon>
    </lineage>
</organism>
<dbReference type="EMBL" id="CM056799">
    <property type="protein sequence ID" value="KAJ8710751.1"/>
    <property type="molecule type" value="Genomic_DNA"/>
</dbReference>
<proteinExistence type="predicted"/>
<evidence type="ECO:0000313" key="2">
    <source>
        <dbReference type="Proteomes" id="UP001231649"/>
    </source>
</evidence>
<keyword evidence="2" id="KW-1185">Reference proteome</keyword>
<name>A0ACC2Q839_9NEOP</name>
<accession>A0ACC2Q839</accession>